<evidence type="ECO:0000313" key="1">
    <source>
        <dbReference type="EMBL" id="MCE4539659.1"/>
    </source>
</evidence>
<dbReference type="InterPro" id="IPR002321">
    <property type="entry name" value="Cyt_c_II"/>
</dbReference>
<accession>A0ABS8XFI6</accession>
<evidence type="ECO:0000313" key="2">
    <source>
        <dbReference type="Proteomes" id="UP001201463"/>
    </source>
</evidence>
<keyword evidence="2" id="KW-1185">Reference proteome</keyword>
<dbReference type="Gene3D" id="1.20.120.10">
    <property type="entry name" value="Cytochrome c/b562"/>
    <property type="match status" value="1"/>
</dbReference>
<protein>
    <submittedName>
        <fullName evidence="1">Cytochrome c</fullName>
    </submittedName>
</protein>
<dbReference type="SUPFAM" id="SSF47175">
    <property type="entry name" value="Cytochromes"/>
    <property type="match status" value="1"/>
</dbReference>
<dbReference type="Proteomes" id="UP001201463">
    <property type="component" value="Unassembled WGS sequence"/>
</dbReference>
<gene>
    <name evidence="1" type="ORF">LXT12_20615</name>
</gene>
<dbReference type="EMBL" id="JAJTWT010000010">
    <property type="protein sequence ID" value="MCE4539659.1"/>
    <property type="molecule type" value="Genomic_DNA"/>
</dbReference>
<dbReference type="Pfam" id="PF01322">
    <property type="entry name" value="Cytochrom_C_2"/>
    <property type="match status" value="1"/>
</dbReference>
<proteinExistence type="predicted"/>
<comment type="caution">
    <text evidence="1">The sequence shown here is derived from an EMBL/GenBank/DDBJ whole genome shotgun (WGS) entry which is preliminary data.</text>
</comment>
<dbReference type="RefSeq" id="WP_233394181.1">
    <property type="nucleotide sequence ID" value="NZ_JAJTWT010000010.1"/>
</dbReference>
<reference evidence="1 2" key="1">
    <citation type="submission" date="2021-12" db="EMBL/GenBank/DDBJ databases">
        <title>Genome seq of p7.</title>
        <authorList>
            <person name="Seo T."/>
        </authorList>
    </citation>
    <scope>NUCLEOTIDE SEQUENCE [LARGE SCALE GENOMIC DNA]</scope>
    <source>
        <strain evidence="1 2">P7</strain>
    </source>
</reference>
<dbReference type="PROSITE" id="PS51009">
    <property type="entry name" value="CYTCII"/>
    <property type="match status" value="1"/>
</dbReference>
<name>A0ABS8XFI6_9BURK</name>
<dbReference type="InterPro" id="IPR010980">
    <property type="entry name" value="Cyt_c/b562"/>
</dbReference>
<sequence length="116" mass="12787">MLPLLVAGTVFAAVDLSADDMREAEDTLHNLDSRISLQDRKALDDAKELASYFQQVEGHFSAKADAARGVEFSRKSREHAAAIVAAIETGDYDTAQDRLGDLTRSCKTCHEVYKKK</sequence>
<organism evidence="1 2">
    <name type="scientific">Pelomonas caseinilytica</name>
    <dbReference type="NCBI Taxonomy" id="2906763"/>
    <lineage>
        <taxon>Bacteria</taxon>
        <taxon>Pseudomonadati</taxon>
        <taxon>Pseudomonadota</taxon>
        <taxon>Betaproteobacteria</taxon>
        <taxon>Burkholderiales</taxon>
        <taxon>Sphaerotilaceae</taxon>
        <taxon>Roseateles</taxon>
    </lineage>
</organism>